<proteinExistence type="predicted"/>
<gene>
    <name evidence="1" type="ORF">E2C01_072996</name>
</gene>
<keyword evidence="2" id="KW-1185">Reference proteome</keyword>
<evidence type="ECO:0000313" key="1">
    <source>
        <dbReference type="EMBL" id="MPC78508.1"/>
    </source>
</evidence>
<sequence length="65" mass="7036">MRGACDPAVLVPLIYFNAIFSSHGECEASTEALRQVFTTGHPTPFARVVPGRCAGGRNECLLRFP</sequence>
<comment type="caution">
    <text evidence="1">The sequence shown here is derived from an EMBL/GenBank/DDBJ whole genome shotgun (WGS) entry which is preliminary data.</text>
</comment>
<dbReference type="Proteomes" id="UP000324222">
    <property type="component" value="Unassembled WGS sequence"/>
</dbReference>
<dbReference type="EMBL" id="VSRR010048624">
    <property type="protein sequence ID" value="MPC78508.1"/>
    <property type="molecule type" value="Genomic_DNA"/>
</dbReference>
<name>A0A5B7IC65_PORTR</name>
<evidence type="ECO:0000313" key="2">
    <source>
        <dbReference type="Proteomes" id="UP000324222"/>
    </source>
</evidence>
<dbReference type="AlphaFoldDB" id="A0A5B7IC65"/>
<protein>
    <submittedName>
        <fullName evidence="1">Uncharacterized protein</fullName>
    </submittedName>
</protein>
<reference evidence="1 2" key="1">
    <citation type="submission" date="2019-05" db="EMBL/GenBank/DDBJ databases">
        <title>Another draft genome of Portunus trituberculatus and its Hox gene families provides insights of decapod evolution.</title>
        <authorList>
            <person name="Jeong J.-H."/>
            <person name="Song I."/>
            <person name="Kim S."/>
            <person name="Choi T."/>
            <person name="Kim D."/>
            <person name="Ryu S."/>
            <person name="Kim W."/>
        </authorList>
    </citation>
    <scope>NUCLEOTIDE SEQUENCE [LARGE SCALE GENOMIC DNA]</scope>
    <source>
        <tissue evidence="1">Muscle</tissue>
    </source>
</reference>
<organism evidence="1 2">
    <name type="scientific">Portunus trituberculatus</name>
    <name type="common">Swimming crab</name>
    <name type="synonym">Neptunus trituberculatus</name>
    <dbReference type="NCBI Taxonomy" id="210409"/>
    <lineage>
        <taxon>Eukaryota</taxon>
        <taxon>Metazoa</taxon>
        <taxon>Ecdysozoa</taxon>
        <taxon>Arthropoda</taxon>
        <taxon>Crustacea</taxon>
        <taxon>Multicrustacea</taxon>
        <taxon>Malacostraca</taxon>
        <taxon>Eumalacostraca</taxon>
        <taxon>Eucarida</taxon>
        <taxon>Decapoda</taxon>
        <taxon>Pleocyemata</taxon>
        <taxon>Brachyura</taxon>
        <taxon>Eubrachyura</taxon>
        <taxon>Portunoidea</taxon>
        <taxon>Portunidae</taxon>
        <taxon>Portuninae</taxon>
        <taxon>Portunus</taxon>
    </lineage>
</organism>
<accession>A0A5B7IC65</accession>